<proteinExistence type="predicted"/>
<dbReference type="AlphaFoldDB" id="A0A0J7JU19"/>
<dbReference type="PaxDb" id="67767-A0A0J7JU19"/>
<feature type="non-terminal residue" evidence="1">
    <location>
        <position position="1"/>
    </location>
</feature>
<dbReference type="STRING" id="67767.A0A0J7JU19"/>
<dbReference type="Proteomes" id="UP000036403">
    <property type="component" value="Unassembled WGS sequence"/>
</dbReference>
<comment type="caution">
    <text evidence="1">The sequence shown here is derived from an EMBL/GenBank/DDBJ whole genome shotgun (WGS) entry which is preliminary data.</text>
</comment>
<dbReference type="OrthoDB" id="414463at2759"/>
<accession>A0A0J7JU19</accession>
<gene>
    <name evidence="1" type="ORF">RF55_26535</name>
</gene>
<keyword evidence="2" id="KW-1185">Reference proteome</keyword>
<name>A0A0J7JU19_LASNI</name>
<organism evidence="1 2">
    <name type="scientific">Lasius niger</name>
    <name type="common">Black garden ant</name>
    <dbReference type="NCBI Taxonomy" id="67767"/>
    <lineage>
        <taxon>Eukaryota</taxon>
        <taxon>Metazoa</taxon>
        <taxon>Ecdysozoa</taxon>
        <taxon>Arthropoda</taxon>
        <taxon>Hexapoda</taxon>
        <taxon>Insecta</taxon>
        <taxon>Pterygota</taxon>
        <taxon>Neoptera</taxon>
        <taxon>Endopterygota</taxon>
        <taxon>Hymenoptera</taxon>
        <taxon>Apocrita</taxon>
        <taxon>Aculeata</taxon>
        <taxon>Formicoidea</taxon>
        <taxon>Formicidae</taxon>
        <taxon>Formicinae</taxon>
        <taxon>Lasius</taxon>
        <taxon>Lasius</taxon>
    </lineage>
</organism>
<reference evidence="1 2" key="1">
    <citation type="submission" date="2015-04" db="EMBL/GenBank/DDBJ databases">
        <title>Lasius niger genome sequencing.</title>
        <authorList>
            <person name="Konorov E.A."/>
            <person name="Nikitin M.A."/>
            <person name="Kirill M.V."/>
            <person name="Chang P."/>
        </authorList>
    </citation>
    <scope>NUCLEOTIDE SEQUENCE [LARGE SCALE GENOMIC DNA]</scope>
    <source>
        <tissue evidence="1">Whole</tissue>
    </source>
</reference>
<dbReference type="Gene3D" id="3.40.50.450">
    <property type="match status" value="1"/>
</dbReference>
<evidence type="ECO:0000313" key="1">
    <source>
        <dbReference type="EMBL" id="KMQ81376.1"/>
    </source>
</evidence>
<evidence type="ECO:0000313" key="2">
    <source>
        <dbReference type="Proteomes" id="UP000036403"/>
    </source>
</evidence>
<protein>
    <submittedName>
        <fullName evidence="1">Lysine decarboxylase-like protein</fullName>
    </submittedName>
</protein>
<sequence length="53" mass="5890">GIVQWLDKAVDQGFVKHANKDIVVTATSAEGVVTALREYRVSEATFKLQWGKQ</sequence>
<dbReference type="EMBL" id="LBMM01036163">
    <property type="protein sequence ID" value="KMQ81376.1"/>
    <property type="molecule type" value="Genomic_DNA"/>
</dbReference>